<feature type="domain" description="Tetratrico peptide repeat group 5" evidence="2">
    <location>
        <begin position="40"/>
        <end position="158"/>
    </location>
</feature>
<evidence type="ECO:0000313" key="4">
    <source>
        <dbReference type="Proteomes" id="UP000196594"/>
    </source>
</evidence>
<dbReference type="SUPFAM" id="SSF48452">
    <property type="entry name" value="TPR-like"/>
    <property type="match status" value="1"/>
</dbReference>
<reference evidence="3 4" key="1">
    <citation type="journal article" date="2017" name="Int. J. Syst. Evol. Microbiol.">
        <title>Solibacillus kalamii sp. nov., isolated from a high-efficiency particulate arrestance filter system used in the International Space Station.</title>
        <authorList>
            <person name="Checinska Sielaff A."/>
            <person name="Kumar R.M."/>
            <person name="Pal D."/>
            <person name="Mayilraj S."/>
            <person name="Venkateswaran K."/>
        </authorList>
    </citation>
    <scope>NUCLEOTIDE SEQUENCE [LARGE SCALE GENOMIC DNA]</scope>
    <source>
        <strain evidence="3 4">ISSFR-015</strain>
    </source>
</reference>
<dbReference type="Proteomes" id="UP000196594">
    <property type="component" value="Unassembled WGS sequence"/>
</dbReference>
<dbReference type="SMART" id="SM00028">
    <property type="entry name" value="TPR"/>
    <property type="match status" value="2"/>
</dbReference>
<evidence type="ECO:0000259" key="2">
    <source>
        <dbReference type="Pfam" id="PF12688"/>
    </source>
</evidence>
<sequence>MNERNQLQRAIDLRSNGELYQSNQLLLDLVEQHPNDAYVNYQCAWSFDVLGEESKAVPYYKEAIQGNLNEEDLANAYLGLGSTYRTLGEYENSKHMLEKGLEKFPHNLAIQVFYAMTLFNLNEHERSMELLLKNLASTSSDPQIQTYKKSIIFYSDKLNEVWK</sequence>
<dbReference type="RefSeq" id="WP_087616243.1">
    <property type="nucleotide sequence ID" value="NZ_JAFBEY010000001.1"/>
</dbReference>
<dbReference type="InterPro" id="IPR011990">
    <property type="entry name" value="TPR-like_helical_dom_sf"/>
</dbReference>
<comment type="caution">
    <text evidence="3">The sequence shown here is derived from an EMBL/GenBank/DDBJ whole genome shotgun (WGS) entry which is preliminary data.</text>
</comment>
<keyword evidence="4" id="KW-1185">Reference proteome</keyword>
<dbReference type="Gene3D" id="1.25.40.10">
    <property type="entry name" value="Tetratricopeptide repeat domain"/>
    <property type="match status" value="1"/>
</dbReference>
<feature type="repeat" description="TPR" evidence="1">
    <location>
        <begin position="74"/>
        <end position="107"/>
    </location>
</feature>
<evidence type="ECO:0000256" key="1">
    <source>
        <dbReference type="PROSITE-ProRule" id="PRU00339"/>
    </source>
</evidence>
<keyword evidence="1" id="KW-0802">TPR repeat</keyword>
<name>A0ABX3ZK10_9BACL</name>
<protein>
    <recommendedName>
        <fullName evidence="2">Tetratrico peptide repeat group 5 domain-containing protein</fullName>
    </recommendedName>
</protein>
<evidence type="ECO:0000313" key="3">
    <source>
        <dbReference type="EMBL" id="OUZ40071.1"/>
    </source>
</evidence>
<dbReference type="InterPro" id="IPR041656">
    <property type="entry name" value="TPR_5"/>
</dbReference>
<dbReference type="EMBL" id="NHNT01000002">
    <property type="protein sequence ID" value="OUZ40071.1"/>
    <property type="molecule type" value="Genomic_DNA"/>
</dbReference>
<proteinExistence type="predicted"/>
<accession>A0ABX3ZK10</accession>
<dbReference type="Pfam" id="PF12688">
    <property type="entry name" value="TPR_5"/>
    <property type="match status" value="1"/>
</dbReference>
<organism evidence="3 4">
    <name type="scientific">Solibacillus kalamii</name>
    <dbReference type="NCBI Taxonomy" id="1748298"/>
    <lineage>
        <taxon>Bacteria</taxon>
        <taxon>Bacillati</taxon>
        <taxon>Bacillota</taxon>
        <taxon>Bacilli</taxon>
        <taxon>Bacillales</taxon>
        <taxon>Caryophanaceae</taxon>
        <taxon>Solibacillus</taxon>
    </lineage>
</organism>
<dbReference type="InterPro" id="IPR019734">
    <property type="entry name" value="TPR_rpt"/>
</dbReference>
<gene>
    <name evidence="3" type="ORF">CBM15_06030</name>
</gene>
<dbReference type="PROSITE" id="PS50005">
    <property type="entry name" value="TPR"/>
    <property type="match status" value="1"/>
</dbReference>